<dbReference type="AlphaFoldDB" id="A0A521FZA2"/>
<accession>A0A521FZA2</accession>
<reference evidence="1" key="1">
    <citation type="submission" date="2017-07" db="EMBL/GenBank/DDBJ databases">
        <title>The cable genome - Insights into the physiology and evolution of filamentous bacteria capable of sulfide oxidation via long distance electron transfer.</title>
        <authorList>
            <person name="Thorup C."/>
            <person name="Bjerg J.T."/>
            <person name="Schreiber L."/>
            <person name="Nielsen L.P."/>
            <person name="Kjeldsen K.U."/>
            <person name="Boesen T."/>
            <person name="Boggild A."/>
            <person name="Meysman F."/>
            <person name="Geelhoed J."/>
            <person name="Schramm A."/>
        </authorList>
    </citation>
    <scope>NUCLEOTIDE SEQUENCE [LARGE SCALE GENOMIC DNA]</scope>
    <source>
        <strain evidence="1">GS</strain>
    </source>
</reference>
<evidence type="ECO:0008006" key="3">
    <source>
        <dbReference type="Google" id="ProtNLM"/>
    </source>
</evidence>
<dbReference type="Proteomes" id="UP000316238">
    <property type="component" value="Unassembled WGS sequence"/>
</dbReference>
<dbReference type="EMBL" id="NQJD01000040">
    <property type="protein sequence ID" value="TAA74092.1"/>
    <property type="molecule type" value="Genomic_DNA"/>
</dbReference>
<organism evidence="1 2">
    <name type="scientific">Candidatus Electronema aureum</name>
    <dbReference type="NCBI Taxonomy" id="2005002"/>
    <lineage>
        <taxon>Bacteria</taxon>
        <taxon>Pseudomonadati</taxon>
        <taxon>Thermodesulfobacteriota</taxon>
        <taxon>Desulfobulbia</taxon>
        <taxon>Desulfobulbales</taxon>
        <taxon>Desulfobulbaceae</taxon>
        <taxon>Candidatus Electronema</taxon>
    </lineage>
</organism>
<comment type="caution">
    <text evidence="1">The sequence shown here is derived from an EMBL/GenBank/DDBJ whole genome shotgun (WGS) entry which is preliminary data.</text>
</comment>
<sequence>MSNYLSLNAIMVCRLCQQDLELRNSHIIPELLWSSIYNKKHQALPMSIGNNKLKIIQKGIREKLLCQGCETKLSRWENSLKRHLVDLGDLASDFLEIDRMNADLIRVKNIEYRIFKLAILSIFWRMSVSTNHVYSDYQLGPYEEIIRDILFTEAHVPEKHFPVLIYRYELDGMFYPDIMMHFPCRKLDQTYTIQQVIFYGHLFCIIINNKKLPVDIQKEIILSETGEIFISVRSLVELASPVSVFTRLLDDDVKRFYGK</sequence>
<evidence type="ECO:0000313" key="1">
    <source>
        <dbReference type="EMBL" id="TAA74092.1"/>
    </source>
</evidence>
<protein>
    <recommendedName>
        <fullName evidence="3">HNH endonuclease</fullName>
    </recommendedName>
</protein>
<gene>
    <name evidence="1" type="ORF">CDV28_14020</name>
</gene>
<evidence type="ECO:0000313" key="2">
    <source>
        <dbReference type="Proteomes" id="UP000316238"/>
    </source>
</evidence>
<proteinExistence type="predicted"/>
<keyword evidence="2" id="KW-1185">Reference proteome</keyword>
<name>A0A521FZA2_9BACT</name>